<reference evidence="11 12" key="1">
    <citation type="submission" date="2019-04" db="EMBL/GenBank/DDBJ databases">
        <authorList>
            <person name="Poehlein A."/>
            <person name="Bengelsdorf F.R."/>
            <person name="Duerre P."/>
            <person name="Daniel R."/>
        </authorList>
    </citation>
    <scope>NUCLEOTIDE SEQUENCE [LARGE SCALE GENOMIC DNA]</scope>
    <source>
        <strain evidence="11 12">BS-1</strain>
    </source>
</reference>
<proteinExistence type="inferred from homology"/>
<keyword evidence="12" id="KW-1185">Reference proteome</keyword>
<protein>
    <recommendedName>
        <fullName evidence="7 8">Peptidyl-tRNA hydrolase</fullName>
        <shortName evidence="8">Pth</shortName>
        <ecNumber evidence="1 8">3.1.1.29</ecNumber>
    </recommendedName>
</protein>
<dbReference type="GO" id="GO:0072344">
    <property type="term" value="P:rescue of stalled ribosome"/>
    <property type="evidence" value="ECO:0007669"/>
    <property type="project" value="UniProtKB-UniRule"/>
</dbReference>
<dbReference type="Pfam" id="PF01195">
    <property type="entry name" value="Pept_tRNA_hydro"/>
    <property type="match status" value="1"/>
</dbReference>
<feature type="site" description="Stabilizes the basic form of H active site to accept a proton" evidence="8">
    <location>
        <position position="107"/>
    </location>
</feature>
<dbReference type="GO" id="GO:0005737">
    <property type="term" value="C:cytoplasm"/>
    <property type="evidence" value="ECO:0007669"/>
    <property type="project" value="UniProtKB-SubCell"/>
</dbReference>
<keyword evidence="2 8" id="KW-0820">tRNA-binding</keyword>
<evidence type="ECO:0000313" key="12">
    <source>
        <dbReference type="Proteomes" id="UP000297714"/>
    </source>
</evidence>
<keyword evidence="4 8" id="KW-0694">RNA-binding</keyword>
<dbReference type="CDD" id="cd00462">
    <property type="entry name" value="PTH"/>
    <property type="match status" value="1"/>
</dbReference>
<feature type="binding site" evidence="8">
    <location>
        <position position="80"/>
    </location>
    <ligand>
        <name>tRNA</name>
        <dbReference type="ChEBI" id="CHEBI:17843"/>
    </ligand>
</feature>
<comment type="similarity">
    <text evidence="5 8 10">Belongs to the PTH family.</text>
</comment>
<dbReference type="PROSITE" id="PS01195">
    <property type="entry name" value="PEPT_TRNA_HYDROL_1"/>
    <property type="match status" value="1"/>
</dbReference>
<evidence type="ECO:0000256" key="6">
    <source>
        <dbReference type="ARBA" id="ARBA00048707"/>
    </source>
</evidence>
<dbReference type="GO" id="GO:0004045">
    <property type="term" value="F:peptidyl-tRNA hydrolase activity"/>
    <property type="evidence" value="ECO:0007669"/>
    <property type="project" value="UniProtKB-UniRule"/>
</dbReference>
<feature type="binding site" evidence="8">
    <location>
        <position position="82"/>
    </location>
    <ligand>
        <name>tRNA</name>
        <dbReference type="ChEBI" id="CHEBI:17843"/>
    </ligand>
</feature>
<dbReference type="Proteomes" id="UP000297714">
    <property type="component" value="Unassembled WGS sequence"/>
</dbReference>
<keyword evidence="8" id="KW-0963">Cytoplasm</keyword>
<comment type="caution">
    <text evidence="11">The sequence shown here is derived from an EMBL/GenBank/DDBJ whole genome shotgun (WGS) entry which is preliminary data.</text>
</comment>
<dbReference type="GO" id="GO:0006515">
    <property type="term" value="P:protein quality control for misfolded or incompletely synthesized proteins"/>
    <property type="evidence" value="ECO:0007669"/>
    <property type="project" value="UniProtKB-UniRule"/>
</dbReference>
<evidence type="ECO:0000256" key="10">
    <source>
        <dbReference type="RuleBase" id="RU004320"/>
    </source>
</evidence>
<feature type="binding site" evidence="8">
    <location>
        <position position="128"/>
    </location>
    <ligand>
        <name>tRNA</name>
        <dbReference type="ChEBI" id="CHEBI:17843"/>
    </ligand>
</feature>
<dbReference type="PANTHER" id="PTHR17224:SF1">
    <property type="entry name" value="PEPTIDYL-TRNA HYDROLASE"/>
    <property type="match status" value="1"/>
</dbReference>
<evidence type="ECO:0000256" key="3">
    <source>
        <dbReference type="ARBA" id="ARBA00022801"/>
    </source>
</evidence>
<evidence type="ECO:0000256" key="9">
    <source>
        <dbReference type="RuleBase" id="RU000673"/>
    </source>
</evidence>
<dbReference type="FunFam" id="3.40.50.1470:FF:000001">
    <property type="entry name" value="Peptidyl-tRNA hydrolase"/>
    <property type="match status" value="1"/>
</dbReference>
<comment type="catalytic activity">
    <reaction evidence="6 8 9">
        <text>an N-acyl-L-alpha-aminoacyl-tRNA + H2O = an N-acyl-L-amino acid + a tRNA + H(+)</text>
        <dbReference type="Rhea" id="RHEA:54448"/>
        <dbReference type="Rhea" id="RHEA-COMP:10123"/>
        <dbReference type="Rhea" id="RHEA-COMP:13883"/>
        <dbReference type="ChEBI" id="CHEBI:15377"/>
        <dbReference type="ChEBI" id="CHEBI:15378"/>
        <dbReference type="ChEBI" id="CHEBI:59874"/>
        <dbReference type="ChEBI" id="CHEBI:78442"/>
        <dbReference type="ChEBI" id="CHEBI:138191"/>
        <dbReference type="EC" id="3.1.1.29"/>
    </reaction>
</comment>
<dbReference type="InterPro" id="IPR036416">
    <property type="entry name" value="Pept_tRNA_hydro_sf"/>
</dbReference>
<dbReference type="RefSeq" id="WP_135658639.1">
    <property type="nucleotide sequence ID" value="NZ_SRMQ01000003.1"/>
</dbReference>
<dbReference type="EMBL" id="SRMQ01000003">
    <property type="protein sequence ID" value="TGJ77039.1"/>
    <property type="molecule type" value="Genomic_DNA"/>
</dbReference>
<dbReference type="HAMAP" id="MF_00083">
    <property type="entry name" value="Pept_tRNA_hydro_bact"/>
    <property type="match status" value="1"/>
</dbReference>
<comment type="subunit">
    <text evidence="8">Monomer.</text>
</comment>
<evidence type="ECO:0000256" key="4">
    <source>
        <dbReference type="ARBA" id="ARBA00022884"/>
    </source>
</evidence>
<name>A0A4Z0XZK1_9FIRM</name>
<dbReference type="InterPro" id="IPR018171">
    <property type="entry name" value="Pept_tRNA_hydro_CS"/>
</dbReference>
<evidence type="ECO:0000256" key="1">
    <source>
        <dbReference type="ARBA" id="ARBA00013260"/>
    </source>
</evidence>
<dbReference type="PANTHER" id="PTHR17224">
    <property type="entry name" value="PEPTIDYL-TRNA HYDROLASE"/>
    <property type="match status" value="1"/>
</dbReference>
<comment type="subcellular location">
    <subcellularLocation>
        <location evidence="8">Cytoplasm</location>
    </subcellularLocation>
</comment>
<dbReference type="EC" id="3.1.1.29" evidence="1 8"/>
<gene>
    <name evidence="8 11" type="primary">pth</name>
    <name evidence="11" type="ORF">CAGA_11140</name>
</gene>
<sequence length="203" mass="22523">MFPNLFAAKSEPAGQIEYLIVGLGNPGSKYENTRHNAGFMALDYIAEKFGVRVDRVKFKGLCGTGLIGGKKVLLLKPSTYMNLSGQSVTEAMRFYKLPPEKTIILYDDISLDPGRMRIRMKGSDGGQNGMKNIIYLSGSDRFPRIKIGTGAKPSPEWDLADWVLSKFNEADRKAVYEAIDHACSSVELIVQERASEAMNKYNS</sequence>
<keyword evidence="3 8" id="KW-0378">Hydrolase</keyword>
<evidence type="ECO:0000313" key="11">
    <source>
        <dbReference type="EMBL" id="TGJ77039.1"/>
    </source>
</evidence>
<feature type="binding site" evidence="8">
    <location>
        <position position="30"/>
    </location>
    <ligand>
        <name>tRNA</name>
        <dbReference type="ChEBI" id="CHEBI:17843"/>
    </ligand>
</feature>
<dbReference type="NCBIfam" id="TIGR00447">
    <property type="entry name" value="pth"/>
    <property type="match status" value="1"/>
</dbReference>
<accession>A0A4Z0XZK1</accession>
<organism evidence="11 12">
    <name type="scientific">Caproiciproducens galactitolivorans</name>
    <dbReference type="NCBI Taxonomy" id="642589"/>
    <lineage>
        <taxon>Bacteria</taxon>
        <taxon>Bacillati</taxon>
        <taxon>Bacillota</taxon>
        <taxon>Clostridia</taxon>
        <taxon>Eubacteriales</taxon>
        <taxon>Acutalibacteraceae</taxon>
        <taxon>Caproiciproducens</taxon>
    </lineage>
</organism>
<evidence type="ECO:0000256" key="7">
    <source>
        <dbReference type="ARBA" id="ARBA00050038"/>
    </source>
</evidence>
<dbReference type="Gene3D" id="3.40.50.1470">
    <property type="entry name" value="Peptidyl-tRNA hydrolase"/>
    <property type="match status" value="1"/>
</dbReference>
<feature type="site" description="Discriminates between blocked and unblocked aminoacyl-tRNA" evidence="8">
    <location>
        <position position="25"/>
    </location>
</feature>
<dbReference type="GO" id="GO:0000049">
    <property type="term" value="F:tRNA binding"/>
    <property type="evidence" value="ECO:0007669"/>
    <property type="project" value="UniProtKB-UniRule"/>
</dbReference>
<evidence type="ECO:0000256" key="5">
    <source>
        <dbReference type="ARBA" id="ARBA00038063"/>
    </source>
</evidence>
<dbReference type="OrthoDB" id="9800507at2"/>
<dbReference type="SUPFAM" id="SSF53178">
    <property type="entry name" value="Peptidyl-tRNA hydrolase-like"/>
    <property type="match status" value="1"/>
</dbReference>
<dbReference type="AlphaFoldDB" id="A0A4Z0XZK1"/>
<dbReference type="InterPro" id="IPR001328">
    <property type="entry name" value="Pept_tRNA_hydro"/>
</dbReference>
<feature type="active site" description="Proton acceptor" evidence="8">
    <location>
        <position position="35"/>
    </location>
</feature>
<comment type="function">
    <text evidence="8">Catalyzes the release of premature peptidyl moieties from peptidyl-tRNA molecules trapped in stalled 50S ribosomal subunits, and thus maintains levels of free tRNAs and 50S ribosomes.</text>
</comment>
<comment type="function">
    <text evidence="8">Hydrolyzes ribosome-free peptidyl-tRNAs (with 1 or more amino acids incorporated), which drop off the ribosome during protein synthesis, or as a result of ribosome stalling.</text>
</comment>
<evidence type="ECO:0000256" key="8">
    <source>
        <dbReference type="HAMAP-Rule" id="MF_00083"/>
    </source>
</evidence>
<evidence type="ECO:0000256" key="2">
    <source>
        <dbReference type="ARBA" id="ARBA00022555"/>
    </source>
</evidence>